<keyword evidence="2" id="KW-1185">Reference proteome</keyword>
<proteinExistence type="predicted"/>
<protein>
    <submittedName>
        <fullName evidence="1">Helix-turn-helix domain-containing protein</fullName>
    </submittedName>
</protein>
<dbReference type="Gene3D" id="1.10.260.40">
    <property type="entry name" value="lambda repressor-like DNA-binding domains"/>
    <property type="match status" value="1"/>
</dbReference>
<dbReference type="InterPro" id="IPR010982">
    <property type="entry name" value="Lambda_DNA-bd_dom_sf"/>
</dbReference>
<accession>A0ABY9AVK5</accession>
<organism evidence="1 2">
    <name type="scientific">Paracidovorax citrulli</name>
    <name type="common">Acidovorax citrulli</name>
    <dbReference type="NCBI Taxonomy" id="80869"/>
    <lineage>
        <taxon>Bacteria</taxon>
        <taxon>Pseudomonadati</taxon>
        <taxon>Pseudomonadota</taxon>
        <taxon>Betaproteobacteria</taxon>
        <taxon>Burkholderiales</taxon>
        <taxon>Comamonadaceae</taxon>
        <taxon>Paracidovorax</taxon>
    </lineage>
</organism>
<reference evidence="1 2" key="1">
    <citation type="submission" date="2023-06" db="EMBL/GenBank/DDBJ databases">
        <authorList>
            <person name="Ham H."/>
            <person name="Park D.S."/>
        </authorList>
    </citation>
    <scope>NUCLEOTIDE SEQUENCE [LARGE SCALE GENOMIC DNA]</scope>
    <source>
        <strain evidence="1 2">KACC 17005</strain>
    </source>
</reference>
<dbReference type="EMBL" id="CP127363">
    <property type="protein sequence ID" value="WIY50877.1"/>
    <property type="molecule type" value="Genomic_DNA"/>
</dbReference>
<evidence type="ECO:0000313" key="2">
    <source>
        <dbReference type="Proteomes" id="UP001242732"/>
    </source>
</evidence>
<sequence>MTQLNSLIEKAASIAGSEYKLAQLLGMQQPTIAAWKSGKRPCSAPDRAALASVAGEDAAVAAVEAVLEGINLETPKGQRAKVALEAALKRMEKLRSL</sequence>
<evidence type="ECO:0000313" key="1">
    <source>
        <dbReference type="EMBL" id="WIY50877.1"/>
    </source>
</evidence>
<dbReference type="RefSeq" id="WP_011795517.1">
    <property type="nucleotide sequence ID" value="NZ_CP023687.1"/>
</dbReference>
<dbReference type="Proteomes" id="UP001242732">
    <property type="component" value="Chromosome"/>
</dbReference>
<gene>
    <name evidence="1" type="ORF">QRO08_10035</name>
</gene>
<name>A0ABY9AVK5_PARCI</name>